<dbReference type="RefSeq" id="NP_001027479.2">
    <property type="nucleotide sequence ID" value="NM_001032308.2"/>
</dbReference>
<dbReference type="InterPro" id="IPR036775">
    <property type="entry name" value="DNA_pol_Y-fam_lit_finger_sf"/>
</dbReference>
<feature type="compositionally biased region" description="Polar residues" evidence="4">
    <location>
        <begin position="584"/>
        <end position="599"/>
    </location>
</feature>
<dbReference type="Pfam" id="PF21999">
    <property type="entry name" value="IMS_HHH_1"/>
    <property type="match status" value="1"/>
</dbReference>
<dbReference type="OMA" id="GNCDVMT"/>
<gene>
    <name evidence="6 8 9" type="primary">poli</name>
</gene>
<keyword evidence="2" id="KW-0237">DNA synthesis</keyword>
<accession>Q0IJ37</accession>
<dbReference type="PANTHER" id="PTHR46404">
    <property type="entry name" value="DNA POLYMERASE IOTA"/>
    <property type="match status" value="1"/>
</dbReference>
<dbReference type="Reactome" id="R-XTR-5656121">
    <property type="pathway name" value="Translesion synthesis by POLI"/>
</dbReference>
<evidence type="ECO:0000313" key="8">
    <source>
        <dbReference type="RefSeq" id="NP_001027479.2"/>
    </source>
</evidence>
<reference evidence="8" key="1">
    <citation type="journal article" date="2002" name="Dev. Dyn.">
        <title>Genetic and genomic tools for Xenopus research: The NIH Xenopus initiative.</title>
        <authorList>
            <person name="Klein S.L."/>
            <person name="Strausberg R.L."/>
            <person name="Wagner L."/>
            <person name="Pontius J."/>
            <person name="Clifton S.W."/>
            <person name="Richardson P."/>
        </authorList>
    </citation>
    <scope>NUCLEOTIDE SEQUENCE</scope>
</reference>
<dbReference type="InterPro" id="IPR053848">
    <property type="entry name" value="IMS_HHH_1"/>
</dbReference>
<dbReference type="Gene3D" id="3.30.70.270">
    <property type="match status" value="1"/>
</dbReference>
<dbReference type="Gene3D" id="3.40.1170.60">
    <property type="match status" value="1"/>
</dbReference>
<evidence type="ECO:0000256" key="1">
    <source>
        <dbReference type="ARBA" id="ARBA00010945"/>
    </source>
</evidence>
<name>Q0IJ37_XENTR</name>
<dbReference type="Gene3D" id="1.10.150.20">
    <property type="entry name" value="5' to 3' exonuclease, C-terminal subdomain"/>
    <property type="match status" value="1"/>
</dbReference>
<dbReference type="FunFam" id="3.40.1170.60:FF:000006">
    <property type="entry name" value="DNA polymerase iota"/>
    <property type="match status" value="1"/>
</dbReference>
<dbReference type="FunFam" id="3.30.70.270:FF:000013">
    <property type="entry name" value="Polymerase (DNA directed) iota"/>
    <property type="match status" value="1"/>
</dbReference>
<dbReference type="GO" id="GO:0006281">
    <property type="term" value="P:DNA repair"/>
    <property type="evidence" value="ECO:0007669"/>
    <property type="project" value="InterPro"/>
</dbReference>
<dbReference type="InterPro" id="IPR025527">
    <property type="entry name" value="HUWE1/Rev1_UBM"/>
</dbReference>
<dbReference type="Pfam" id="PF11799">
    <property type="entry name" value="IMS_C"/>
    <property type="match status" value="1"/>
</dbReference>
<dbReference type="KEGG" id="xtr:613070"/>
<dbReference type="SUPFAM" id="SSF100879">
    <property type="entry name" value="Lesion bypass DNA polymerase (Y-family), little finger domain"/>
    <property type="match status" value="1"/>
</dbReference>
<evidence type="ECO:0000256" key="3">
    <source>
        <dbReference type="ARBA" id="ARBA00022679"/>
    </source>
</evidence>
<dbReference type="Proteomes" id="UP000008143">
    <property type="component" value="Chromosome 1"/>
</dbReference>
<feature type="region of interest" description="Disordered" evidence="4">
    <location>
        <begin position="530"/>
        <end position="553"/>
    </location>
</feature>
<dbReference type="InterPro" id="IPR043128">
    <property type="entry name" value="Rev_trsase/Diguanyl_cyclase"/>
</dbReference>
<dbReference type="InterPro" id="IPR043502">
    <property type="entry name" value="DNA/RNA_pol_sf"/>
</dbReference>
<dbReference type="OrthoDB" id="447129at2759"/>
<protein>
    <submittedName>
        <fullName evidence="6 8">DNA polymerase iota</fullName>
        <ecNumber evidence="8">2.7.7.7</ecNumber>
    </submittedName>
</protein>
<evidence type="ECO:0000259" key="5">
    <source>
        <dbReference type="PROSITE" id="PS50173"/>
    </source>
</evidence>
<keyword evidence="3" id="KW-0808">Transferase</keyword>
<dbReference type="SUPFAM" id="SSF56672">
    <property type="entry name" value="DNA/RNA polymerases"/>
    <property type="match status" value="1"/>
</dbReference>
<dbReference type="GO" id="GO:0003887">
    <property type="term" value="F:DNA-directed DNA polymerase activity"/>
    <property type="evidence" value="ECO:0000318"/>
    <property type="project" value="GO_Central"/>
</dbReference>
<dbReference type="Reactome" id="R-XTR-5656169">
    <property type="pathway name" value="Termination of translesion DNA synthesis"/>
</dbReference>
<keyword evidence="7" id="KW-1185">Reference proteome</keyword>
<feature type="region of interest" description="Disordered" evidence="4">
    <location>
        <begin position="458"/>
        <end position="502"/>
    </location>
</feature>
<dbReference type="FunFam" id="3.30.1490.100:FF:000003">
    <property type="entry name" value="Polymerase (DNA directed) iota"/>
    <property type="match status" value="1"/>
</dbReference>
<feature type="region of interest" description="Disordered" evidence="4">
    <location>
        <begin position="701"/>
        <end position="742"/>
    </location>
</feature>
<feature type="compositionally biased region" description="Low complexity" evidence="4">
    <location>
        <begin position="535"/>
        <end position="552"/>
    </location>
</feature>
<reference evidence="8" key="3">
    <citation type="submission" date="2025-04" db="UniProtKB">
        <authorList>
            <consortium name="RefSeq"/>
        </authorList>
    </citation>
    <scope>IDENTIFICATION</scope>
</reference>
<feature type="region of interest" description="Disordered" evidence="4">
    <location>
        <begin position="1"/>
        <end position="21"/>
    </location>
</feature>
<dbReference type="PANTHER" id="PTHR46404:SF1">
    <property type="entry name" value="DNA POLYMERASE IOTA"/>
    <property type="match status" value="1"/>
</dbReference>
<dbReference type="InterPro" id="IPR001126">
    <property type="entry name" value="UmuC"/>
</dbReference>
<dbReference type="EMBL" id="BC121199">
    <property type="protein sequence ID" value="AAI21200.1"/>
    <property type="molecule type" value="mRNA"/>
</dbReference>
<dbReference type="AGR" id="Xenbase:XB-GENE-943046"/>
<proteinExistence type="evidence at transcript level"/>
<dbReference type="PROSITE" id="PS50173">
    <property type="entry name" value="UMUC"/>
    <property type="match status" value="1"/>
</dbReference>
<dbReference type="Gene3D" id="6.10.250.1630">
    <property type="match status" value="2"/>
</dbReference>
<dbReference type="GeneID" id="613070"/>
<feature type="compositionally biased region" description="Polar residues" evidence="4">
    <location>
        <begin position="478"/>
        <end position="492"/>
    </location>
</feature>
<dbReference type="PIRSF" id="PIRSF036603">
    <property type="entry name" value="DPol_eta"/>
    <property type="match status" value="1"/>
</dbReference>
<dbReference type="Pfam" id="PF00817">
    <property type="entry name" value="IMS"/>
    <property type="match status" value="1"/>
</dbReference>
<dbReference type="Xenbase" id="XB-GENE-943046">
    <property type="gene designation" value="poli"/>
</dbReference>
<dbReference type="InterPro" id="IPR017961">
    <property type="entry name" value="DNA_pol_Y-fam_little_finger"/>
</dbReference>
<dbReference type="CTD" id="11201"/>
<evidence type="ECO:0000313" key="9">
    <source>
        <dbReference type="Xenbase" id="XB-GENE-943046"/>
    </source>
</evidence>
<evidence type="ECO:0000256" key="4">
    <source>
        <dbReference type="SAM" id="MobiDB-lite"/>
    </source>
</evidence>
<dbReference type="Pfam" id="PF14377">
    <property type="entry name" value="UBM"/>
    <property type="match status" value="2"/>
</dbReference>
<dbReference type="DNASU" id="613070"/>
<dbReference type="EC" id="2.7.7.7" evidence="8"/>
<evidence type="ECO:0000313" key="6">
    <source>
        <dbReference type="EMBL" id="AAI21200.1"/>
    </source>
</evidence>
<dbReference type="GO" id="GO:0019985">
    <property type="term" value="P:translesion synthesis"/>
    <property type="evidence" value="ECO:0000318"/>
    <property type="project" value="GO_Central"/>
</dbReference>
<feature type="domain" description="UmuC" evidence="5">
    <location>
        <begin position="52"/>
        <end position="264"/>
    </location>
</feature>
<comment type="similarity">
    <text evidence="1">Belongs to the DNA polymerase type-Y family.</text>
</comment>
<organism evidence="6">
    <name type="scientific">Xenopus tropicalis</name>
    <name type="common">Western clawed frog</name>
    <name type="synonym">Silurana tropicalis</name>
    <dbReference type="NCBI Taxonomy" id="8364"/>
    <lineage>
        <taxon>Eukaryota</taxon>
        <taxon>Metazoa</taxon>
        <taxon>Chordata</taxon>
        <taxon>Craniata</taxon>
        <taxon>Vertebrata</taxon>
        <taxon>Euteleostomi</taxon>
        <taxon>Amphibia</taxon>
        <taxon>Batrachia</taxon>
        <taxon>Anura</taxon>
        <taxon>Pipoidea</taxon>
        <taxon>Pipidae</taxon>
        <taxon>Xenopodinae</taxon>
        <taxon>Xenopus</taxon>
        <taxon>Silurana</taxon>
    </lineage>
</organism>
<reference evidence="6" key="2">
    <citation type="submission" date="2006-08" db="EMBL/GenBank/DDBJ databases">
        <authorList>
            <consortium name="NIH - Xenopus Gene Collection (XGC) project"/>
        </authorList>
    </citation>
    <scope>NUCLEOTIDE SEQUENCE [LARGE SCALE MRNA]</scope>
    <source>
        <tissue evidence="6">Testes</tissue>
    </source>
</reference>
<feature type="compositionally biased region" description="Acidic residues" evidence="4">
    <location>
        <begin position="7"/>
        <end position="19"/>
    </location>
</feature>
<evidence type="ECO:0000256" key="2">
    <source>
        <dbReference type="ARBA" id="ARBA00022634"/>
    </source>
</evidence>
<sequence length="742" mass="81333">MGSPGGSEDEAEEEEEEEAGWLCKAESPSRVGVEVPCPKSVGRSGTSASRVIVHIDMDCFYAQVEMIRNPELRNKPLGIQQKYIVVTCNYEARKFGVTKLMLIKDAREKCPQLVLVSGEDLTPYREMSYRATELLEEFSPQVERLGFDENYIDVTELVDKKLQEERGNGRNPGVCGHVYSDQKMNVNDWAHVRIAAGSHIASEIRAALYNRLGLTGCAGTASNKLLAKLVSGTHKPNQQTALLHESHSHLINSLDHVKRIPGIGYKTSKRLESLGLSRISDLQACPITLLEKEFGSSVAHRIQMLSRGEDDSAVVPSGPPQSISDEDSFKKCSTVSEVKIKMEERLRNLLVRISKDGRIPHTLRLTIRQFSPSNKWFNRESRQCPIPAHISQNIGAECQAVPALMELLMRLFEKMIDVKMQFHLTLLNVCFSNLKASNSTRSSIGFYLTLKAPPAAATPLKGSTEAEQHTAESFPLKENSSAPHTAPQSVGQPTAPVPTNHHTMLETLPEGIDPEVFSQLPEEIQQEIIAGQRHAAASSSSSVRSASKSQAAPPKGILNFFSRAKAADLPSQCDGVLLKEHSQTNRGSTEAPQGASSNFPKGVVDVRPTGSLWDPKQEMHPFGQSYDTDQSAERCGTTAEPMDSCCSSSTSCGQLPPQSAEMECAKAGGDQERAPFPHSVDVNVFSQLPEEVQRELMAEWKQLKPTPKIPVRKQSEKAKASRGKRTGASAGASSLLKYFKPS</sequence>
<evidence type="ECO:0000313" key="7">
    <source>
        <dbReference type="Proteomes" id="UP000008143"/>
    </source>
</evidence>
<dbReference type="AlphaFoldDB" id="Q0IJ37"/>
<dbReference type="GO" id="GO:0003684">
    <property type="term" value="F:damaged DNA binding"/>
    <property type="evidence" value="ECO:0007669"/>
    <property type="project" value="InterPro"/>
</dbReference>
<feature type="region of interest" description="Disordered" evidence="4">
    <location>
        <begin position="582"/>
        <end position="652"/>
    </location>
</feature>
<dbReference type="Gene3D" id="3.30.1490.100">
    <property type="entry name" value="DNA polymerase, Y-family, little finger domain"/>
    <property type="match status" value="1"/>
</dbReference>